<feature type="transmembrane region" description="Helical" evidence="1">
    <location>
        <begin position="159"/>
        <end position="185"/>
    </location>
</feature>
<dbReference type="EMBL" id="CAJJDN010000024">
    <property type="protein sequence ID" value="CAD8068805.1"/>
    <property type="molecule type" value="Genomic_DNA"/>
</dbReference>
<dbReference type="OrthoDB" id="303102at2759"/>
<evidence type="ECO:0000313" key="3">
    <source>
        <dbReference type="Proteomes" id="UP000692954"/>
    </source>
</evidence>
<keyword evidence="1" id="KW-0812">Transmembrane</keyword>
<accession>A0A8S1LRC7</accession>
<feature type="transmembrane region" description="Helical" evidence="1">
    <location>
        <begin position="28"/>
        <end position="46"/>
    </location>
</feature>
<feature type="transmembrane region" description="Helical" evidence="1">
    <location>
        <begin position="281"/>
        <end position="303"/>
    </location>
</feature>
<name>A0A8S1LRC7_9CILI</name>
<feature type="transmembrane region" description="Helical" evidence="1">
    <location>
        <begin position="191"/>
        <end position="211"/>
    </location>
</feature>
<keyword evidence="3" id="KW-1185">Reference proteome</keyword>
<keyword evidence="1" id="KW-0472">Membrane</keyword>
<gene>
    <name evidence="2" type="ORF">PSON_ATCC_30995.1.T0240370</name>
</gene>
<proteinExistence type="predicted"/>
<dbReference type="AlphaFoldDB" id="A0A8S1LRC7"/>
<feature type="transmembrane region" description="Helical" evidence="1">
    <location>
        <begin position="67"/>
        <end position="94"/>
    </location>
</feature>
<protein>
    <submittedName>
        <fullName evidence="2">Uncharacterized protein</fullName>
    </submittedName>
</protein>
<sequence length="325" mass="38147">MELKNEQMSDLIEDNGFRDIDVTNWSELVATLILSIIANILLFIIFQRIQNLFIWKKEDPKNNPSKMLSVNCLLVITILFKIFSLYYSIAGFFFSQFWNWKCDERNTLTISPSFYIIIQICQAQTLNFIFCFCSNLWLKLWRMKLRIDQNKKLLSLTKILQIYLSILIVTIPILTLVSLILGIYISNIREYVLGALTLLSTFSFAFIILILYSKLKDQYSVGDHYRSRLKYLLIGIIICALFRPTFNFLFSQNFFWKLKSGKICNDNEEIYTLPDQGINWAIFQFFYSSINDFIPICILSLLFSPNLSRRKTLVNVSDGWDSNLE</sequence>
<reference evidence="2" key="1">
    <citation type="submission" date="2021-01" db="EMBL/GenBank/DDBJ databases">
        <authorList>
            <consortium name="Genoscope - CEA"/>
            <person name="William W."/>
        </authorList>
    </citation>
    <scope>NUCLEOTIDE SEQUENCE</scope>
</reference>
<evidence type="ECO:0000313" key="2">
    <source>
        <dbReference type="EMBL" id="CAD8068805.1"/>
    </source>
</evidence>
<keyword evidence="1" id="KW-1133">Transmembrane helix</keyword>
<comment type="caution">
    <text evidence="2">The sequence shown here is derived from an EMBL/GenBank/DDBJ whole genome shotgun (WGS) entry which is preliminary data.</text>
</comment>
<feature type="transmembrane region" description="Helical" evidence="1">
    <location>
        <begin position="114"/>
        <end position="138"/>
    </location>
</feature>
<dbReference type="Proteomes" id="UP000692954">
    <property type="component" value="Unassembled WGS sequence"/>
</dbReference>
<evidence type="ECO:0000256" key="1">
    <source>
        <dbReference type="SAM" id="Phobius"/>
    </source>
</evidence>
<organism evidence="2 3">
    <name type="scientific">Paramecium sonneborni</name>
    <dbReference type="NCBI Taxonomy" id="65129"/>
    <lineage>
        <taxon>Eukaryota</taxon>
        <taxon>Sar</taxon>
        <taxon>Alveolata</taxon>
        <taxon>Ciliophora</taxon>
        <taxon>Intramacronucleata</taxon>
        <taxon>Oligohymenophorea</taxon>
        <taxon>Peniculida</taxon>
        <taxon>Parameciidae</taxon>
        <taxon>Paramecium</taxon>
    </lineage>
</organism>
<feature type="transmembrane region" description="Helical" evidence="1">
    <location>
        <begin position="231"/>
        <end position="250"/>
    </location>
</feature>